<dbReference type="Gene3D" id="2.130.10.10">
    <property type="entry name" value="YVTN repeat-like/Quinoprotein amine dehydrogenase"/>
    <property type="match status" value="1"/>
</dbReference>
<dbReference type="STRING" id="4781.A0A0P1ALI7"/>
<dbReference type="AlphaFoldDB" id="A0A0P1ALI7"/>
<dbReference type="PANTHER" id="PTHR44411:SF1">
    <property type="entry name" value="THO COMPLEX SUBUNIT 6 HOMOLOG"/>
    <property type="match status" value="1"/>
</dbReference>
<dbReference type="GeneID" id="36407217"/>
<sequence length="249" mass="28158">MTINITTMDPAIYNDDSYRSELLRKMRTCETIVYRAIFAPKNFTGGQTILVAATSSGLLHIYQLDRIMKPTYWDRVGRGEVTAFPGPNLSFQAHPTQIYSLLFVGDVTNPLLISGGDQDFRVWKWKDILAAMENPLFAERLKPVHIDQLKRKTLGFRKALLPAFEINEIAVSKMTGHLFLAGGDSLAHEWDITTQQFSRQFQGSEDGTLGIWDVRQDRKVEFLQAQPATPTDESLLPSLWQTCSWSSTA</sequence>
<name>A0A0P1ALI7_PLAHL</name>
<keyword evidence="3" id="KW-1185">Reference proteome</keyword>
<dbReference type="InterPro" id="IPR036322">
    <property type="entry name" value="WD40_repeat_dom_sf"/>
</dbReference>
<dbReference type="GO" id="GO:0006406">
    <property type="term" value="P:mRNA export from nucleus"/>
    <property type="evidence" value="ECO:0007669"/>
    <property type="project" value="TreeGrafter"/>
</dbReference>
<evidence type="ECO:0000256" key="1">
    <source>
        <dbReference type="ARBA" id="ARBA00022574"/>
    </source>
</evidence>
<dbReference type="InterPro" id="IPR042626">
    <property type="entry name" value="THOC6"/>
</dbReference>
<keyword evidence="1" id="KW-0853">WD repeat</keyword>
<reference evidence="3" key="1">
    <citation type="submission" date="2014-09" db="EMBL/GenBank/DDBJ databases">
        <authorList>
            <person name="Sharma Rahul"/>
            <person name="Thines Marco"/>
        </authorList>
    </citation>
    <scope>NUCLEOTIDE SEQUENCE [LARGE SCALE GENOMIC DNA]</scope>
</reference>
<dbReference type="SUPFAM" id="SSF50978">
    <property type="entry name" value="WD40 repeat-like"/>
    <property type="match status" value="1"/>
</dbReference>
<dbReference type="OrthoDB" id="273067at2759"/>
<dbReference type="GO" id="GO:0000346">
    <property type="term" value="C:transcription export complex"/>
    <property type="evidence" value="ECO:0007669"/>
    <property type="project" value="TreeGrafter"/>
</dbReference>
<dbReference type="InterPro" id="IPR015943">
    <property type="entry name" value="WD40/YVTN_repeat-like_dom_sf"/>
</dbReference>
<evidence type="ECO:0000313" key="2">
    <source>
        <dbReference type="EMBL" id="CEG41845.1"/>
    </source>
</evidence>
<dbReference type="GO" id="GO:0000347">
    <property type="term" value="C:THO complex"/>
    <property type="evidence" value="ECO:0007669"/>
    <property type="project" value="TreeGrafter"/>
</dbReference>
<dbReference type="RefSeq" id="XP_024578214.1">
    <property type="nucleotide sequence ID" value="XM_024727659.1"/>
</dbReference>
<proteinExistence type="predicted"/>
<evidence type="ECO:0000313" key="3">
    <source>
        <dbReference type="Proteomes" id="UP000054928"/>
    </source>
</evidence>
<dbReference type="PANTHER" id="PTHR44411">
    <property type="entry name" value="THO COMPLEX SUBUNIT 6 HOMOLOG"/>
    <property type="match status" value="1"/>
</dbReference>
<organism evidence="2 3">
    <name type="scientific">Plasmopara halstedii</name>
    <name type="common">Downy mildew of sunflower</name>
    <dbReference type="NCBI Taxonomy" id="4781"/>
    <lineage>
        <taxon>Eukaryota</taxon>
        <taxon>Sar</taxon>
        <taxon>Stramenopiles</taxon>
        <taxon>Oomycota</taxon>
        <taxon>Peronosporomycetes</taxon>
        <taxon>Peronosporales</taxon>
        <taxon>Peronosporaceae</taxon>
        <taxon>Plasmopara</taxon>
    </lineage>
</organism>
<protein>
    <submittedName>
        <fullName evidence="2">Wd-40 repeat protein</fullName>
    </submittedName>
</protein>
<accession>A0A0P1ALI7</accession>
<dbReference type="Proteomes" id="UP000054928">
    <property type="component" value="Unassembled WGS sequence"/>
</dbReference>
<dbReference type="EMBL" id="CCYD01000610">
    <property type="protein sequence ID" value="CEG41845.1"/>
    <property type="molecule type" value="Genomic_DNA"/>
</dbReference>